<proteinExistence type="predicted"/>
<accession>A0A3N4I484</accession>
<dbReference type="Proteomes" id="UP000275078">
    <property type="component" value="Unassembled WGS sequence"/>
</dbReference>
<keyword evidence="3" id="KW-1185">Reference proteome</keyword>
<sequence>MFVFSFAASIYSLVTNNIGIGVFTEPSVSSNAEGPLLSPETAVPESSSPAPQSSTPEPSVSSNTDSQLLSQETPAPVCSSPPPQSSTPTELLSTSSILTSILGESVNPPEASESHNGKEPEAVVEYRQKRLDKSATRAPKLSSTDTDASQTRNVTSKPVCGDDKTATHSRPQPGRVVRTFPMGVEDTIDRTSVLTVQEAKRQMGDNTRNPERHVVHRNDVGRSYARVLRLKEELPIVGGSEACQESDWAEERVIRKILGTHMRPDADSEQNENWNIIFTKHIFDLVPELGRIKQYEVRRWIQEVCVHLLVRHTFTHKSDIAK</sequence>
<evidence type="ECO:0000256" key="1">
    <source>
        <dbReference type="SAM" id="MobiDB-lite"/>
    </source>
</evidence>
<dbReference type="AlphaFoldDB" id="A0A3N4I484"/>
<feature type="region of interest" description="Disordered" evidence="1">
    <location>
        <begin position="130"/>
        <end position="176"/>
    </location>
</feature>
<feature type="region of interest" description="Disordered" evidence="1">
    <location>
        <begin position="28"/>
        <end position="92"/>
    </location>
</feature>
<reference evidence="2 3" key="1">
    <citation type="journal article" date="2018" name="Nat. Ecol. Evol.">
        <title>Pezizomycetes genomes reveal the molecular basis of ectomycorrhizal truffle lifestyle.</title>
        <authorList>
            <person name="Murat C."/>
            <person name="Payen T."/>
            <person name="Noel B."/>
            <person name="Kuo A."/>
            <person name="Morin E."/>
            <person name="Chen J."/>
            <person name="Kohler A."/>
            <person name="Krizsan K."/>
            <person name="Balestrini R."/>
            <person name="Da Silva C."/>
            <person name="Montanini B."/>
            <person name="Hainaut M."/>
            <person name="Levati E."/>
            <person name="Barry K.W."/>
            <person name="Belfiori B."/>
            <person name="Cichocki N."/>
            <person name="Clum A."/>
            <person name="Dockter R.B."/>
            <person name="Fauchery L."/>
            <person name="Guy J."/>
            <person name="Iotti M."/>
            <person name="Le Tacon F."/>
            <person name="Lindquist E.A."/>
            <person name="Lipzen A."/>
            <person name="Malagnac F."/>
            <person name="Mello A."/>
            <person name="Molinier V."/>
            <person name="Miyauchi S."/>
            <person name="Poulain J."/>
            <person name="Riccioni C."/>
            <person name="Rubini A."/>
            <person name="Sitrit Y."/>
            <person name="Splivallo R."/>
            <person name="Traeger S."/>
            <person name="Wang M."/>
            <person name="Zifcakova L."/>
            <person name="Wipf D."/>
            <person name="Zambonelli A."/>
            <person name="Paolocci F."/>
            <person name="Nowrousian M."/>
            <person name="Ottonello S."/>
            <person name="Baldrian P."/>
            <person name="Spatafora J.W."/>
            <person name="Henrissat B."/>
            <person name="Nagy L.G."/>
            <person name="Aury J.M."/>
            <person name="Wincker P."/>
            <person name="Grigoriev I.V."/>
            <person name="Bonfante P."/>
            <person name="Martin F.M."/>
        </authorList>
    </citation>
    <scope>NUCLEOTIDE SEQUENCE [LARGE SCALE GENOMIC DNA]</scope>
    <source>
        <strain evidence="2 3">RN42</strain>
    </source>
</reference>
<feature type="compositionally biased region" description="Polar residues" evidence="1">
    <location>
        <begin position="141"/>
        <end position="156"/>
    </location>
</feature>
<evidence type="ECO:0000313" key="3">
    <source>
        <dbReference type="Proteomes" id="UP000275078"/>
    </source>
</evidence>
<protein>
    <submittedName>
        <fullName evidence="2">Uncharacterized protein</fullName>
    </submittedName>
</protein>
<gene>
    <name evidence="2" type="ORF">BJ508DRAFT_362173</name>
</gene>
<evidence type="ECO:0000313" key="2">
    <source>
        <dbReference type="EMBL" id="RPA80925.1"/>
    </source>
</evidence>
<dbReference type="EMBL" id="ML119683">
    <property type="protein sequence ID" value="RPA80925.1"/>
    <property type="molecule type" value="Genomic_DNA"/>
</dbReference>
<name>A0A3N4I484_ASCIM</name>
<organism evidence="2 3">
    <name type="scientific">Ascobolus immersus RN42</name>
    <dbReference type="NCBI Taxonomy" id="1160509"/>
    <lineage>
        <taxon>Eukaryota</taxon>
        <taxon>Fungi</taxon>
        <taxon>Dikarya</taxon>
        <taxon>Ascomycota</taxon>
        <taxon>Pezizomycotina</taxon>
        <taxon>Pezizomycetes</taxon>
        <taxon>Pezizales</taxon>
        <taxon>Ascobolaceae</taxon>
        <taxon>Ascobolus</taxon>
    </lineage>
</organism>
<feature type="compositionally biased region" description="Polar residues" evidence="1">
    <location>
        <begin position="44"/>
        <end position="73"/>
    </location>
</feature>